<evidence type="ECO:0000313" key="3">
    <source>
        <dbReference type="EMBL" id="OZC01171.1"/>
    </source>
</evidence>
<feature type="domain" description="DUF302" evidence="2">
    <location>
        <begin position="211"/>
        <end position="273"/>
    </location>
</feature>
<name>A0A259TTV9_9BACT</name>
<comment type="caution">
    <text evidence="3">The sequence shown here is derived from an EMBL/GenBank/DDBJ whole genome shotgun (WGS) entry which is preliminary data.</text>
</comment>
<accession>A0A259TTV9</accession>
<sequence length="307" mass="31358">MISPLDFARVALLPLTLLVAACSSMGAETAPPPTAAGVGYAESARSVAATVGAVETEVEGLPPVSVVARLDHAANAAGVGLDLPPTRIVFFGNPQLGTPLMQRSQTAGIDLPQHVLAYEDGGTVYALYNTADYLAARHGLSGVATLGGIADALESIVGSATGGAVERTGAGSVEEGEGLVVVPSAFSVDETFGRLRSAVEARPPLSVVFALDHAANAASVGLELRPTRLLAFGNPRLGTPLMQAERSIGLDLPQKVLVWEDAAGDVFLAYNDPVYLAARHGIEGQAETLQTISDALAGLAAEATRDG</sequence>
<protein>
    <recommendedName>
        <fullName evidence="2">DUF302 domain-containing protein</fullName>
    </recommendedName>
</protein>
<evidence type="ECO:0000313" key="4">
    <source>
        <dbReference type="Proteomes" id="UP000216446"/>
    </source>
</evidence>
<dbReference type="InParanoid" id="A0A259TTV9"/>
<organism evidence="3 4">
    <name type="scientific">Rubricoccus marinus</name>
    <dbReference type="NCBI Taxonomy" id="716817"/>
    <lineage>
        <taxon>Bacteria</taxon>
        <taxon>Pseudomonadati</taxon>
        <taxon>Rhodothermota</taxon>
        <taxon>Rhodothermia</taxon>
        <taxon>Rhodothermales</taxon>
        <taxon>Rubricoccaceae</taxon>
        <taxon>Rubricoccus</taxon>
    </lineage>
</organism>
<keyword evidence="4" id="KW-1185">Reference proteome</keyword>
<dbReference type="PANTHER" id="PTHR38342">
    <property type="entry name" value="SLR5037 PROTEIN"/>
    <property type="match status" value="1"/>
</dbReference>
<feature type="chain" id="PRO_5013374153" description="DUF302 domain-containing protein" evidence="1">
    <location>
        <begin position="27"/>
        <end position="307"/>
    </location>
</feature>
<dbReference type="InterPro" id="IPR035923">
    <property type="entry name" value="TT1751-like_sf"/>
</dbReference>
<dbReference type="Pfam" id="PF03625">
    <property type="entry name" value="DUF302"/>
    <property type="match status" value="2"/>
</dbReference>
<reference evidence="3 4" key="1">
    <citation type="submission" date="2016-11" db="EMBL/GenBank/DDBJ databases">
        <title>Study of marine rhodopsin-containing bacteria.</title>
        <authorList>
            <person name="Yoshizawa S."/>
            <person name="Kumagai Y."/>
            <person name="Kogure K."/>
        </authorList>
    </citation>
    <scope>NUCLEOTIDE SEQUENCE [LARGE SCALE GENOMIC DNA]</scope>
    <source>
        <strain evidence="3 4">SG-29</strain>
    </source>
</reference>
<feature type="domain" description="DUF302" evidence="2">
    <location>
        <begin position="70"/>
        <end position="129"/>
    </location>
</feature>
<dbReference type="RefSeq" id="WP_094552213.1">
    <property type="nucleotide sequence ID" value="NZ_MQWB01000015.1"/>
</dbReference>
<dbReference type="PANTHER" id="PTHR38342:SF2">
    <property type="entry name" value="INNER MEMBRANE OR EXPORTED"/>
    <property type="match status" value="1"/>
</dbReference>
<dbReference type="AlphaFoldDB" id="A0A259TTV9"/>
<gene>
    <name evidence="3" type="ORF">BSZ36_18830</name>
</gene>
<evidence type="ECO:0000259" key="2">
    <source>
        <dbReference type="Pfam" id="PF03625"/>
    </source>
</evidence>
<keyword evidence="1" id="KW-0732">Signal</keyword>
<dbReference type="EMBL" id="MQWB01000015">
    <property type="protein sequence ID" value="OZC01171.1"/>
    <property type="molecule type" value="Genomic_DNA"/>
</dbReference>
<feature type="signal peptide" evidence="1">
    <location>
        <begin position="1"/>
        <end position="26"/>
    </location>
</feature>
<dbReference type="OrthoDB" id="9799367at2"/>
<dbReference type="CDD" id="cd14797">
    <property type="entry name" value="DUF302"/>
    <property type="match status" value="2"/>
</dbReference>
<dbReference type="Proteomes" id="UP000216446">
    <property type="component" value="Unassembled WGS sequence"/>
</dbReference>
<dbReference type="InterPro" id="IPR005180">
    <property type="entry name" value="DUF302"/>
</dbReference>
<proteinExistence type="predicted"/>
<evidence type="ECO:0000256" key="1">
    <source>
        <dbReference type="SAM" id="SignalP"/>
    </source>
</evidence>
<dbReference type="SUPFAM" id="SSF103247">
    <property type="entry name" value="TT1751-like"/>
    <property type="match status" value="2"/>
</dbReference>
<dbReference type="Gene3D" id="3.30.310.70">
    <property type="entry name" value="TT1751-like domain"/>
    <property type="match status" value="2"/>
</dbReference>